<feature type="domain" description="Phospholipid/glycerol acyltransferase" evidence="1">
    <location>
        <begin position="4"/>
        <end position="58"/>
    </location>
</feature>
<comment type="caution">
    <text evidence="2">The sequence shown here is derived from an EMBL/GenBank/DDBJ whole genome shotgun (WGS) entry which is preliminary data.</text>
</comment>
<feature type="non-terminal residue" evidence="2">
    <location>
        <position position="1"/>
    </location>
</feature>
<proteinExistence type="predicted"/>
<dbReference type="CDD" id="cd07989">
    <property type="entry name" value="LPLAT_AGPAT-like"/>
    <property type="match status" value="1"/>
</dbReference>
<dbReference type="InterPro" id="IPR002123">
    <property type="entry name" value="Plipid/glycerol_acylTrfase"/>
</dbReference>
<keyword evidence="2" id="KW-0808">Transferase</keyword>
<evidence type="ECO:0000313" key="2">
    <source>
        <dbReference type="EMBL" id="EKC81218.1"/>
    </source>
</evidence>
<accession>K1UGE9</accession>
<dbReference type="SUPFAM" id="SSF69593">
    <property type="entry name" value="Glycerol-3-phosphate (1)-acyltransferase"/>
    <property type="match status" value="1"/>
</dbReference>
<organism evidence="2">
    <name type="scientific">human gut metagenome</name>
    <dbReference type="NCBI Taxonomy" id="408170"/>
    <lineage>
        <taxon>unclassified sequences</taxon>
        <taxon>metagenomes</taxon>
        <taxon>organismal metagenomes</taxon>
    </lineage>
</organism>
<keyword evidence="2" id="KW-0012">Acyltransferase</keyword>
<gene>
    <name evidence="2" type="ORF">LEA_00573</name>
</gene>
<name>K1UGE9_9ZZZZ</name>
<dbReference type="Pfam" id="PF01553">
    <property type="entry name" value="Acyltransferase"/>
    <property type="match status" value="1"/>
</dbReference>
<evidence type="ECO:0000259" key="1">
    <source>
        <dbReference type="Pfam" id="PF01553"/>
    </source>
</evidence>
<dbReference type="AlphaFoldDB" id="K1UGE9"/>
<protein>
    <submittedName>
        <fullName evidence="2">1-acyl-sn-glycerol-3-phosphate acyltransferase</fullName>
    </submittedName>
</protein>
<reference evidence="2" key="1">
    <citation type="journal article" date="2013" name="Environ. Microbiol.">
        <title>Microbiota from the distal guts of lean and obese adolescents exhibit partial functional redundancy besides clear differences in community structure.</title>
        <authorList>
            <person name="Ferrer M."/>
            <person name="Ruiz A."/>
            <person name="Lanza F."/>
            <person name="Haange S.B."/>
            <person name="Oberbach A."/>
            <person name="Till H."/>
            <person name="Bargiela R."/>
            <person name="Campoy C."/>
            <person name="Segura M.T."/>
            <person name="Richter M."/>
            <person name="von Bergen M."/>
            <person name="Seifert J."/>
            <person name="Suarez A."/>
        </authorList>
    </citation>
    <scope>NUCLEOTIDE SEQUENCE</scope>
</reference>
<dbReference type="GO" id="GO:0016746">
    <property type="term" value="F:acyltransferase activity"/>
    <property type="evidence" value="ECO:0007669"/>
    <property type="project" value="UniProtKB-KW"/>
</dbReference>
<dbReference type="EMBL" id="AJWY01000409">
    <property type="protein sequence ID" value="EKC81218.1"/>
    <property type="molecule type" value="Genomic_DNA"/>
</dbReference>
<sequence length="116" mass="12866">GHNDKTAIDYAERLIKNGWVLGIFPEGTRNHDGKPGKPKAGAALIAKVTHADVLPCSIYSDNNYKSGTLLTVRFGKVIKNEEFGFTDSDSHEEVTKASEKIMEEITALWEEENCKE</sequence>